<dbReference type="SMART" id="SM00849">
    <property type="entry name" value="Lactamase_B"/>
    <property type="match status" value="1"/>
</dbReference>
<name>A0AA88GS21_NAELO</name>
<reference evidence="2 3" key="1">
    <citation type="journal article" date="2018" name="BMC Genomics">
        <title>The genome of Naegleria lovaniensis, the basis for a comparative approach to unravel pathogenicity factors of the human pathogenic amoeba N. fowleri.</title>
        <authorList>
            <person name="Liechti N."/>
            <person name="Schurch N."/>
            <person name="Bruggmann R."/>
            <person name="Wittwer M."/>
        </authorList>
    </citation>
    <scope>NUCLEOTIDE SEQUENCE [LARGE SCALE GENOMIC DNA]</scope>
    <source>
        <strain evidence="2 3">ATCC 30569</strain>
    </source>
</reference>
<comment type="caution">
    <text evidence="2">The sequence shown here is derived from an EMBL/GenBank/DDBJ whole genome shotgun (WGS) entry which is preliminary data.</text>
</comment>
<protein>
    <recommendedName>
        <fullName evidence="1">Metallo-beta-lactamase domain-containing protein</fullName>
    </recommendedName>
</protein>
<keyword evidence="3" id="KW-1185">Reference proteome</keyword>
<dbReference type="InterPro" id="IPR001279">
    <property type="entry name" value="Metallo-B-lactamas"/>
</dbReference>
<dbReference type="Proteomes" id="UP000816034">
    <property type="component" value="Unassembled WGS sequence"/>
</dbReference>
<feature type="domain" description="Metallo-beta-lactamase" evidence="1">
    <location>
        <begin position="67"/>
        <end position="266"/>
    </location>
</feature>
<sequence>MPSNSLSEKETISSVLGDDVIAIDMGPKTNIFLLKCHWEEVDKTTRTEVKIESPSAIVDEISSNNKVYHTIETQKRGKYILVDTGKTGDHFKLIQKLEETLHITPNDLSLIVITHAHFDHSGSCWYLQKHYPHVPIAVPYLEADLFRKAISAPSKPTNLLARFTKKVLGDRLGCVPFEPDLLFKGGERLDDYGVKGRVVQMKGHTDGGLVVLLDNKKAAIVNDLMAGSLFSYGHPKFHNFIEDPIAILTNMKSIYDEGHQVIMVTHGYAFTREPFGEWLNKELGILNK</sequence>
<dbReference type="GeneID" id="68096658"/>
<dbReference type="RefSeq" id="XP_044549211.1">
    <property type="nucleotide sequence ID" value="XM_044693817.1"/>
</dbReference>
<gene>
    <name evidence="2" type="ORF">C9374_004203</name>
</gene>
<accession>A0AA88GS21</accession>
<dbReference type="InterPro" id="IPR036866">
    <property type="entry name" value="RibonucZ/Hydroxyglut_hydro"/>
</dbReference>
<organism evidence="2 3">
    <name type="scientific">Naegleria lovaniensis</name>
    <name type="common">Amoeba</name>
    <dbReference type="NCBI Taxonomy" id="51637"/>
    <lineage>
        <taxon>Eukaryota</taxon>
        <taxon>Discoba</taxon>
        <taxon>Heterolobosea</taxon>
        <taxon>Tetramitia</taxon>
        <taxon>Eutetramitia</taxon>
        <taxon>Vahlkampfiidae</taxon>
        <taxon>Naegleria</taxon>
    </lineage>
</organism>
<evidence type="ECO:0000259" key="1">
    <source>
        <dbReference type="SMART" id="SM00849"/>
    </source>
</evidence>
<proteinExistence type="predicted"/>
<dbReference type="EMBL" id="PYSW02000020">
    <property type="protein sequence ID" value="KAG2383532.1"/>
    <property type="molecule type" value="Genomic_DNA"/>
</dbReference>
<dbReference type="Pfam" id="PF00753">
    <property type="entry name" value="Lactamase_B"/>
    <property type="match status" value="1"/>
</dbReference>
<dbReference type="InterPro" id="IPR050855">
    <property type="entry name" value="NDM-1-like"/>
</dbReference>
<dbReference type="AlphaFoldDB" id="A0AA88GS21"/>
<dbReference type="PANTHER" id="PTHR42951:SF17">
    <property type="entry name" value="METALLO-BETA-LACTAMASE DOMAIN-CONTAINING PROTEIN"/>
    <property type="match status" value="1"/>
</dbReference>
<dbReference type="PANTHER" id="PTHR42951">
    <property type="entry name" value="METALLO-BETA-LACTAMASE DOMAIN-CONTAINING"/>
    <property type="match status" value="1"/>
</dbReference>
<dbReference type="SUPFAM" id="SSF56281">
    <property type="entry name" value="Metallo-hydrolase/oxidoreductase"/>
    <property type="match status" value="1"/>
</dbReference>
<evidence type="ECO:0000313" key="3">
    <source>
        <dbReference type="Proteomes" id="UP000816034"/>
    </source>
</evidence>
<dbReference type="Gene3D" id="3.60.15.10">
    <property type="entry name" value="Ribonuclease Z/Hydroxyacylglutathione hydrolase-like"/>
    <property type="match status" value="1"/>
</dbReference>
<evidence type="ECO:0000313" key="2">
    <source>
        <dbReference type="EMBL" id="KAG2383532.1"/>
    </source>
</evidence>